<dbReference type="Gene3D" id="2.120.10.30">
    <property type="entry name" value="TolB, C-terminal domain"/>
    <property type="match status" value="2"/>
</dbReference>
<feature type="repeat" description="NHL" evidence="3">
    <location>
        <begin position="552"/>
        <end position="588"/>
    </location>
</feature>
<sequence length="589" mass="66593">MSSIDSHRKIALVIGNGNYQEGVSLRNTNYDAIQMALALKKIGFLIHDNEPKLNLTYQQMRHTITNFECSLEEGDMVLFYFAGHGTQWEDQNYLIPIDNYIEKTKDGVKSKCSLSGPELGTRAINAQNLLNNISDRHPFVTMFFLDCCRTYHLRNSDLEKTFRSEQSNRPHGLKPMHAKAGSLIAFACAPGTTADDGNNGEKNGLFTKHLLKYIQTPNEDIQMILRRVTDGVMEDSKEEQIPHLTVALRRDHICLYSTKQETFVSFIKQQLSSVLREKMSTLTLDGSRTQRYSRSQFKRDGKVAAGGNGYGKDLDQICSPHGICVDEMKNIFIVDWGSHRIVRWKWSEKKGEIIPGGNTSGDPKCQLKMPSDLIVDEQDYSIIVADWGNRRIVRFFNQKQEILIEKVYCFGLAMDNQGSLYVSDWDMHEVRRWNIKEKKKEGVIVAGGNGKGNQSNQLNNPSFIFVDGEQSIYVSDRENHRVMKWKKGAQEGNLVAGGNGKGDNLNQLSSPRGLFVDQWKQIYVADSDNHRIMRWCEGDAEGSIVVGGKGQGSQLNQLHSPYGLAFDSEGNIYVADHGNDRVVQYEKIT</sequence>
<dbReference type="SUPFAM" id="SSF52129">
    <property type="entry name" value="Caspase-like"/>
    <property type="match status" value="1"/>
</dbReference>
<keyword evidence="2" id="KW-0677">Repeat</keyword>
<comment type="similarity">
    <text evidence="1">Belongs to the peptidase C14A family.</text>
</comment>
<organism evidence="5 6">
    <name type="scientific">Adineta ricciae</name>
    <name type="common">Rotifer</name>
    <dbReference type="NCBI Taxonomy" id="249248"/>
    <lineage>
        <taxon>Eukaryota</taxon>
        <taxon>Metazoa</taxon>
        <taxon>Spiralia</taxon>
        <taxon>Gnathifera</taxon>
        <taxon>Rotifera</taxon>
        <taxon>Eurotatoria</taxon>
        <taxon>Bdelloidea</taxon>
        <taxon>Adinetida</taxon>
        <taxon>Adinetidae</taxon>
        <taxon>Adineta</taxon>
    </lineage>
</organism>
<evidence type="ECO:0000313" key="6">
    <source>
        <dbReference type="Proteomes" id="UP000663852"/>
    </source>
</evidence>
<feature type="repeat" description="NHL" evidence="3">
    <location>
        <begin position="457"/>
        <end position="488"/>
    </location>
</feature>
<dbReference type="SMART" id="SM00115">
    <property type="entry name" value="CASc"/>
    <property type="match status" value="1"/>
</dbReference>
<proteinExistence type="inferred from homology"/>
<evidence type="ECO:0000256" key="2">
    <source>
        <dbReference type="ARBA" id="ARBA00022737"/>
    </source>
</evidence>
<dbReference type="Pfam" id="PF00656">
    <property type="entry name" value="Peptidase_C14"/>
    <property type="match status" value="1"/>
</dbReference>
<evidence type="ECO:0000259" key="4">
    <source>
        <dbReference type="PROSITE" id="PS50208"/>
    </source>
</evidence>
<accession>A0A815V3Q2</accession>
<name>A0A815V3Q2_ADIRI</name>
<dbReference type="GO" id="GO:0006508">
    <property type="term" value="P:proteolysis"/>
    <property type="evidence" value="ECO:0007669"/>
    <property type="project" value="InterPro"/>
</dbReference>
<dbReference type="InterPro" id="IPR001258">
    <property type="entry name" value="NHL_repeat"/>
</dbReference>
<reference evidence="5" key="1">
    <citation type="submission" date="2021-02" db="EMBL/GenBank/DDBJ databases">
        <authorList>
            <person name="Nowell W R."/>
        </authorList>
    </citation>
    <scope>NUCLEOTIDE SEQUENCE</scope>
</reference>
<dbReference type="InterPro" id="IPR029030">
    <property type="entry name" value="Caspase-like_dom_sf"/>
</dbReference>
<dbReference type="PANTHER" id="PTHR22576:SF37">
    <property type="entry name" value="MUCOSA-ASSOCIATED LYMPHOID TISSUE LYMPHOMA TRANSLOCATION PROTEIN 1"/>
    <property type="match status" value="1"/>
</dbReference>
<evidence type="ECO:0000256" key="3">
    <source>
        <dbReference type="PROSITE-ProRule" id="PRU00504"/>
    </source>
</evidence>
<dbReference type="AlphaFoldDB" id="A0A815V3Q2"/>
<dbReference type="PROSITE" id="PS50208">
    <property type="entry name" value="CASPASE_P20"/>
    <property type="match status" value="1"/>
</dbReference>
<dbReference type="InterPro" id="IPR015917">
    <property type="entry name" value="Pept_C14A"/>
</dbReference>
<dbReference type="SUPFAM" id="SSF101898">
    <property type="entry name" value="NHL repeat"/>
    <property type="match status" value="1"/>
</dbReference>
<dbReference type="InterPro" id="IPR011600">
    <property type="entry name" value="Pept_C14_caspase"/>
</dbReference>
<evidence type="ECO:0000256" key="1">
    <source>
        <dbReference type="ARBA" id="ARBA00010134"/>
    </source>
</evidence>
<dbReference type="CDD" id="cd05819">
    <property type="entry name" value="NHL"/>
    <property type="match status" value="1"/>
</dbReference>
<dbReference type="InterPro" id="IPR011042">
    <property type="entry name" value="6-blade_b-propeller_TolB-like"/>
</dbReference>
<dbReference type="OrthoDB" id="417046at2759"/>
<dbReference type="Pfam" id="PF01436">
    <property type="entry name" value="NHL"/>
    <property type="match status" value="2"/>
</dbReference>
<gene>
    <name evidence="5" type="ORF">EDS130_LOCUS44184</name>
</gene>
<feature type="domain" description="Caspase family p20" evidence="4">
    <location>
        <begin position="7"/>
        <end position="87"/>
    </location>
</feature>
<evidence type="ECO:0000313" key="5">
    <source>
        <dbReference type="EMBL" id="CAF1525673.1"/>
    </source>
</evidence>
<dbReference type="InterPro" id="IPR052039">
    <property type="entry name" value="Caspase-related_regulators"/>
</dbReference>
<dbReference type="GO" id="GO:0004197">
    <property type="term" value="F:cysteine-type endopeptidase activity"/>
    <property type="evidence" value="ECO:0007669"/>
    <property type="project" value="InterPro"/>
</dbReference>
<dbReference type="PANTHER" id="PTHR22576">
    <property type="entry name" value="MUCOSA ASSOCIATED LYMPHOID TISSUE LYMPHOMA TRANSLOCATION PROTEIN 1/PARACASPASE"/>
    <property type="match status" value="1"/>
</dbReference>
<dbReference type="InterPro" id="IPR001309">
    <property type="entry name" value="Pept_C14_p20"/>
</dbReference>
<protein>
    <recommendedName>
        <fullName evidence="4">Caspase family p20 domain-containing protein</fullName>
    </recommendedName>
</protein>
<dbReference type="PROSITE" id="PS51125">
    <property type="entry name" value="NHL"/>
    <property type="match status" value="2"/>
</dbReference>
<comment type="caution">
    <text evidence="5">The sequence shown here is derived from an EMBL/GenBank/DDBJ whole genome shotgun (WGS) entry which is preliminary data.</text>
</comment>
<dbReference type="EMBL" id="CAJNOJ010000817">
    <property type="protein sequence ID" value="CAF1525673.1"/>
    <property type="molecule type" value="Genomic_DNA"/>
</dbReference>
<dbReference type="Proteomes" id="UP000663852">
    <property type="component" value="Unassembled WGS sequence"/>
</dbReference>
<dbReference type="Gene3D" id="3.40.50.1460">
    <property type="match status" value="1"/>
</dbReference>